<dbReference type="Proteomes" id="UP000252707">
    <property type="component" value="Unassembled WGS sequence"/>
</dbReference>
<dbReference type="OrthoDB" id="9785445at2"/>
<accession>A0A369CBE0</accession>
<comment type="caution">
    <text evidence="1">The sequence shown here is derived from an EMBL/GenBank/DDBJ whole genome shotgun (WGS) entry which is preliminary data.</text>
</comment>
<dbReference type="InterPro" id="IPR036249">
    <property type="entry name" value="Thioredoxin-like_sf"/>
</dbReference>
<protein>
    <recommendedName>
        <fullName evidence="3">Cytochrome oxidase Cu insertion factor (SCO1/SenC/PrrC family)</fullName>
    </recommendedName>
</protein>
<gene>
    <name evidence="1" type="ORF">DFQ59_103288</name>
</gene>
<keyword evidence="2" id="KW-1185">Reference proteome</keyword>
<organism evidence="1 2">
    <name type="scientific">Thioalbus denitrificans</name>
    <dbReference type="NCBI Taxonomy" id="547122"/>
    <lineage>
        <taxon>Bacteria</taxon>
        <taxon>Pseudomonadati</taxon>
        <taxon>Pseudomonadota</taxon>
        <taxon>Gammaproteobacteria</taxon>
        <taxon>Chromatiales</taxon>
        <taxon>Ectothiorhodospiraceae</taxon>
        <taxon>Thioalbus</taxon>
    </lineage>
</organism>
<sequence>MSATADARRPRLLLLGLGALFVAPLAAAWLSLALGPAWQPAETVNHGRLLQPARPLLAAGPGAADNPAAPLLRGRWTLALLAGADCPPECRETLAASRQVWLALNKDQARVQRLLVTTGALAPATRDALLRDDGTLLARADAGLAARLRDALATGDDARAPGGPRLLLIDPLGNLVLDYAPPVAPRGLLKDLERLLKVSRIG</sequence>
<dbReference type="RefSeq" id="WP_114279488.1">
    <property type="nucleotide sequence ID" value="NZ_QPJY01000003.1"/>
</dbReference>
<proteinExistence type="predicted"/>
<evidence type="ECO:0008006" key="3">
    <source>
        <dbReference type="Google" id="ProtNLM"/>
    </source>
</evidence>
<reference evidence="1 2" key="1">
    <citation type="submission" date="2018-07" db="EMBL/GenBank/DDBJ databases">
        <title>Genomic Encyclopedia of Type Strains, Phase IV (KMG-IV): sequencing the most valuable type-strain genomes for metagenomic binning, comparative biology and taxonomic classification.</title>
        <authorList>
            <person name="Goeker M."/>
        </authorList>
    </citation>
    <scope>NUCLEOTIDE SEQUENCE [LARGE SCALE GENOMIC DNA]</scope>
    <source>
        <strain evidence="1 2">DSM 26407</strain>
    </source>
</reference>
<dbReference type="SUPFAM" id="SSF52833">
    <property type="entry name" value="Thioredoxin-like"/>
    <property type="match status" value="1"/>
</dbReference>
<evidence type="ECO:0000313" key="2">
    <source>
        <dbReference type="Proteomes" id="UP000252707"/>
    </source>
</evidence>
<name>A0A369CBE0_9GAMM</name>
<evidence type="ECO:0000313" key="1">
    <source>
        <dbReference type="EMBL" id="RCX31320.1"/>
    </source>
</evidence>
<dbReference type="AlphaFoldDB" id="A0A369CBE0"/>
<dbReference type="EMBL" id="QPJY01000003">
    <property type="protein sequence ID" value="RCX31320.1"/>
    <property type="molecule type" value="Genomic_DNA"/>
</dbReference>